<evidence type="ECO:0000256" key="3">
    <source>
        <dbReference type="SAM" id="Phobius"/>
    </source>
</evidence>
<dbReference type="GO" id="GO:0006896">
    <property type="term" value="P:Golgi to vacuole transport"/>
    <property type="evidence" value="ECO:0007669"/>
    <property type="project" value="TreeGrafter"/>
</dbReference>
<dbReference type="SMART" id="SM00397">
    <property type="entry name" value="t_SNARE"/>
    <property type="match status" value="1"/>
</dbReference>
<evidence type="ECO:0000313" key="6">
    <source>
        <dbReference type="Proteomes" id="UP000029964"/>
    </source>
</evidence>
<gene>
    <name evidence="5" type="ORF">ACRE_057850</name>
</gene>
<dbReference type="InterPro" id="IPR006012">
    <property type="entry name" value="Syntaxin/epimorphin_CS"/>
</dbReference>
<dbReference type="GO" id="GO:0048278">
    <property type="term" value="P:vesicle docking"/>
    <property type="evidence" value="ECO:0007669"/>
    <property type="project" value="TreeGrafter"/>
</dbReference>
<dbReference type="PANTHER" id="PTHR19957:SF38">
    <property type="entry name" value="LD27581P"/>
    <property type="match status" value="1"/>
</dbReference>
<organism evidence="5 6">
    <name type="scientific">Hapsidospora chrysogenum (strain ATCC 11550 / CBS 779.69 / DSM 880 / IAM 14645 / JCM 23072 / IMI 49137)</name>
    <name type="common">Acremonium chrysogenum</name>
    <dbReference type="NCBI Taxonomy" id="857340"/>
    <lineage>
        <taxon>Eukaryota</taxon>
        <taxon>Fungi</taxon>
        <taxon>Dikarya</taxon>
        <taxon>Ascomycota</taxon>
        <taxon>Pezizomycotina</taxon>
        <taxon>Sordariomycetes</taxon>
        <taxon>Hypocreomycetidae</taxon>
        <taxon>Hypocreales</taxon>
        <taxon>Bionectriaceae</taxon>
        <taxon>Hapsidospora</taxon>
    </lineage>
</organism>
<proteinExistence type="inferred from homology"/>
<comment type="similarity">
    <text evidence="1">Belongs to the syntaxin family.</text>
</comment>
<keyword evidence="3" id="KW-1133">Transmembrane helix</keyword>
<comment type="caution">
    <text evidence="5">The sequence shown here is derived from an EMBL/GenBank/DDBJ whole genome shotgun (WGS) entry which is preliminary data.</text>
</comment>
<dbReference type="HOGENOM" id="CLU_059257_2_0_1"/>
<dbReference type="InterPro" id="IPR045242">
    <property type="entry name" value="Syntaxin"/>
</dbReference>
<dbReference type="AlphaFoldDB" id="A0A086T267"/>
<accession>A0A086T267</accession>
<evidence type="ECO:0000259" key="4">
    <source>
        <dbReference type="PROSITE" id="PS50192"/>
    </source>
</evidence>
<dbReference type="FunFam" id="1.20.5.110:FF:000059">
    <property type="entry name" value="Related to syntaxin 12"/>
    <property type="match status" value="1"/>
</dbReference>
<dbReference type="Gene3D" id="1.20.5.110">
    <property type="match status" value="1"/>
</dbReference>
<dbReference type="InterPro" id="IPR010989">
    <property type="entry name" value="SNARE"/>
</dbReference>
<dbReference type="PROSITE" id="PS00914">
    <property type="entry name" value="SYNTAXIN"/>
    <property type="match status" value="1"/>
</dbReference>
<dbReference type="Proteomes" id="UP000029964">
    <property type="component" value="Unassembled WGS sequence"/>
</dbReference>
<evidence type="ECO:0000256" key="2">
    <source>
        <dbReference type="SAM" id="MobiDB-lite"/>
    </source>
</evidence>
<dbReference type="InterPro" id="IPR000727">
    <property type="entry name" value="T_SNARE_dom"/>
</dbReference>
<reference evidence="6" key="1">
    <citation type="journal article" date="2014" name="Genome Announc.">
        <title>Genome sequence and annotation of Acremonium chrysogenum, producer of the beta-lactam antibiotic cephalosporin C.</title>
        <authorList>
            <person name="Terfehr D."/>
            <person name="Dahlmann T.A."/>
            <person name="Specht T."/>
            <person name="Zadra I."/>
            <person name="Kuernsteiner H."/>
            <person name="Kueck U."/>
        </authorList>
    </citation>
    <scope>NUCLEOTIDE SEQUENCE [LARGE SCALE GENOMIC DNA]</scope>
    <source>
        <strain evidence="6">ATCC 11550 / CBS 779.69 / DSM 880 / IAM 14645 / JCM 23072 / IMI 49137</strain>
    </source>
</reference>
<dbReference type="EMBL" id="JPKY01000069">
    <property type="protein sequence ID" value="KFH43449.1"/>
    <property type="molecule type" value="Genomic_DNA"/>
</dbReference>
<feature type="transmembrane region" description="Helical" evidence="3">
    <location>
        <begin position="247"/>
        <end position="266"/>
    </location>
</feature>
<evidence type="ECO:0000313" key="5">
    <source>
        <dbReference type="EMBL" id="KFH43449.1"/>
    </source>
</evidence>
<dbReference type="GO" id="GO:0005484">
    <property type="term" value="F:SNAP receptor activity"/>
    <property type="evidence" value="ECO:0007669"/>
    <property type="project" value="InterPro"/>
</dbReference>
<protein>
    <submittedName>
        <fullName evidence="5">Syntaxin-like protein</fullName>
    </submittedName>
</protein>
<name>A0A086T267_HAPC1</name>
<dbReference type="Pfam" id="PF14523">
    <property type="entry name" value="Syntaxin_2"/>
    <property type="match status" value="1"/>
</dbReference>
<dbReference type="GO" id="GO:0006906">
    <property type="term" value="P:vesicle fusion"/>
    <property type="evidence" value="ECO:0007669"/>
    <property type="project" value="TreeGrafter"/>
</dbReference>
<keyword evidence="3" id="KW-0812">Transmembrane</keyword>
<keyword evidence="3" id="KW-0472">Membrane</keyword>
<dbReference type="InterPro" id="IPR006011">
    <property type="entry name" value="Syntaxin_N"/>
</dbReference>
<feature type="domain" description="T-SNARE coiled-coil homology" evidence="4">
    <location>
        <begin position="173"/>
        <end position="235"/>
    </location>
</feature>
<dbReference type="CDD" id="cd15840">
    <property type="entry name" value="SNARE_Qa"/>
    <property type="match status" value="1"/>
</dbReference>
<dbReference type="GO" id="GO:0031201">
    <property type="term" value="C:SNARE complex"/>
    <property type="evidence" value="ECO:0007669"/>
    <property type="project" value="TreeGrafter"/>
</dbReference>
<dbReference type="SUPFAM" id="SSF47661">
    <property type="entry name" value="t-snare proteins"/>
    <property type="match status" value="1"/>
</dbReference>
<dbReference type="PROSITE" id="PS50192">
    <property type="entry name" value="T_SNARE"/>
    <property type="match status" value="1"/>
</dbReference>
<dbReference type="GO" id="GO:0012505">
    <property type="term" value="C:endomembrane system"/>
    <property type="evidence" value="ECO:0007669"/>
    <property type="project" value="TreeGrafter"/>
</dbReference>
<dbReference type="GO" id="GO:0006886">
    <property type="term" value="P:intracellular protein transport"/>
    <property type="evidence" value="ECO:0007669"/>
    <property type="project" value="InterPro"/>
</dbReference>
<dbReference type="GO" id="GO:0000149">
    <property type="term" value="F:SNARE binding"/>
    <property type="evidence" value="ECO:0007669"/>
    <property type="project" value="TreeGrafter"/>
</dbReference>
<dbReference type="Gene3D" id="1.20.58.70">
    <property type="match status" value="1"/>
</dbReference>
<sequence>MSYDQLSSLESGRGGGGYSDDPAFRDLQYDLKNKLQQLLSSNRKLANDVNVLGSRKDTPRLRERVHNTMEKTRQICQAIGEGVKKFQTWEDLSKQQKYEQTKVSSDFQAALQEFQALQRRALEKEKASVSAARAAHHHDDEPGSPSGRPQPEQLQLQEQAPAMANQDEVDFQEALIIEREEEIRNIEQGVGDLNVLFTQVAQIVSEQGEQLTTIEHNVEGVRDNTQRADVETRQAARYQKAARNKGCCLLLIMAVILTIVILAVVVG</sequence>
<keyword evidence="6" id="KW-1185">Reference proteome</keyword>
<dbReference type="STRING" id="857340.A0A086T267"/>
<feature type="region of interest" description="Disordered" evidence="2">
    <location>
        <begin position="125"/>
        <end position="163"/>
    </location>
</feature>
<dbReference type="Pfam" id="PF05739">
    <property type="entry name" value="SNARE"/>
    <property type="match status" value="1"/>
</dbReference>
<evidence type="ECO:0000256" key="1">
    <source>
        <dbReference type="ARBA" id="ARBA00009063"/>
    </source>
</evidence>
<feature type="compositionally biased region" description="Low complexity" evidence="2">
    <location>
        <begin position="149"/>
        <end position="162"/>
    </location>
</feature>
<dbReference type="PANTHER" id="PTHR19957">
    <property type="entry name" value="SYNTAXIN"/>
    <property type="match status" value="1"/>
</dbReference>
<feature type="region of interest" description="Disordered" evidence="2">
    <location>
        <begin position="1"/>
        <end position="23"/>
    </location>
</feature>
<dbReference type="OrthoDB" id="364348at2759"/>